<accession>A0A1Q9LCQ8</accession>
<protein>
    <recommendedName>
        <fullName evidence="4">DUF3159 domain-containing protein</fullName>
    </recommendedName>
</protein>
<evidence type="ECO:0000256" key="1">
    <source>
        <dbReference type="SAM" id="Phobius"/>
    </source>
</evidence>
<dbReference type="OrthoDB" id="5244221at2"/>
<evidence type="ECO:0000313" key="2">
    <source>
        <dbReference type="EMBL" id="OLR89818.1"/>
    </source>
</evidence>
<dbReference type="Pfam" id="PF11361">
    <property type="entry name" value="DUF3159"/>
    <property type="match status" value="1"/>
</dbReference>
<feature type="transmembrane region" description="Helical" evidence="1">
    <location>
        <begin position="70"/>
        <end position="89"/>
    </location>
</feature>
<keyword evidence="1" id="KW-0472">Membrane</keyword>
<dbReference type="AlphaFoldDB" id="A0A1Q9LCQ8"/>
<dbReference type="InterPro" id="IPR016566">
    <property type="entry name" value="UCP010219"/>
</dbReference>
<keyword evidence="1" id="KW-1133">Transmembrane helix</keyword>
<gene>
    <name evidence="2" type="ORF">BJP25_01995</name>
</gene>
<proteinExistence type="predicted"/>
<organism evidence="2 3">
    <name type="scientific">Actinokineospora bangkokensis</name>
    <dbReference type="NCBI Taxonomy" id="1193682"/>
    <lineage>
        <taxon>Bacteria</taxon>
        <taxon>Bacillati</taxon>
        <taxon>Actinomycetota</taxon>
        <taxon>Actinomycetes</taxon>
        <taxon>Pseudonocardiales</taxon>
        <taxon>Pseudonocardiaceae</taxon>
        <taxon>Actinokineospora</taxon>
    </lineage>
</organism>
<keyword evidence="3" id="KW-1185">Reference proteome</keyword>
<dbReference type="Proteomes" id="UP000186040">
    <property type="component" value="Unassembled WGS sequence"/>
</dbReference>
<dbReference type="STRING" id="1193682.BJP25_01995"/>
<feature type="transmembrane region" description="Helical" evidence="1">
    <location>
        <begin position="181"/>
        <end position="199"/>
    </location>
</feature>
<reference evidence="2 3" key="1">
    <citation type="submission" date="2016-10" db="EMBL/GenBank/DDBJ databases">
        <title>The Draft Genome Sequence of Actinokineospora bangkokensis 44EHWT reveals the biosynthetic pathway of antifungal compounds Thailandins with unusual extender unit butylmalonyl-CoA.</title>
        <authorList>
            <person name="Greule A."/>
            <person name="Intra B."/>
            <person name="Flemming S."/>
            <person name="Rommel M.G."/>
            <person name="Panbangred W."/>
            <person name="Bechthold A."/>
        </authorList>
    </citation>
    <scope>NUCLEOTIDE SEQUENCE [LARGE SCALE GENOMIC DNA]</scope>
    <source>
        <strain evidence="2 3">44EHW</strain>
    </source>
</reference>
<evidence type="ECO:0008006" key="4">
    <source>
        <dbReference type="Google" id="ProtNLM"/>
    </source>
</evidence>
<sequence length="229" mass="24079">MVQAGGVSTSTDSLADLLGGRRGALDATVPPVAFALGWLLSGQVIGWGAGAAVVAAGAVAVWRTSRGEKVTAVLGGLAAVVVGALVALYTGRAEDFFLLQLLSNTASALAWALSTLVRWPFLGIVVGLLLRQRTRWRKDPDLLRAYCRTSWVWTATYVLRVVVFGLLWWSGQVVALTVARVALSWPLVALAVGISAWLVPRSLPADHPGFLHPRVPGEQRPEGGGPAAG</sequence>
<feature type="transmembrane region" description="Helical" evidence="1">
    <location>
        <begin position="151"/>
        <end position="169"/>
    </location>
</feature>
<feature type="transmembrane region" description="Helical" evidence="1">
    <location>
        <begin position="44"/>
        <end position="63"/>
    </location>
</feature>
<keyword evidence="1" id="KW-0812">Transmembrane</keyword>
<name>A0A1Q9LCQ8_9PSEU</name>
<feature type="transmembrane region" description="Helical" evidence="1">
    <location>
        <begin position="109"/>
        <end position="130"/>
    </location>
</feature>
<comment type="caution">
    <text evidence="2">The sequence shown here is derived from an EMBL/GenBank/DDBJ whole genome shotgun (WGS) entry which is preliminary data.</text>
</comment>
<evidence type="ECO:0000313" key="3">
    <source>
        <dbReference type="Proteomes" id="UP000186040"/>
    </source>
</evidence>
<dbReference type="EMBL" id="MKQR01000028">
    <property type="protein sequence ID" value="OLR89818.1"/>
    <property type="molecule type" value="Genomic_DNA"/>
</dbReference>